<dbReference type="KEGG" id="mbr:MONBRDRAFT_25535"/>
<gene>
    <name evidence="1" type="ORF">MONBRDRAFT_25535</name>
</gene>
<dbReference type="RefSeq" id="XP_001745846.1">
    <property type="nucleotide sequence ID" value="XM_001745794.1"/>
</dbReference>
<evidence type="ECO:0008006" key="3">
    <source>
        <dbReference type="Google" id="ProtNLM"/>
    </source>
</evidence>
<keyword evidence="2" id="KW-1185">Reference proteome</keyword>
<dbReference type="Proteomes" id="UP000001357">
    <property type="component" value="Unassembled WGS sequence"/>
</dbReference>
<dbReference type="GeneID" id="5891124"/>
<sequence>MESGELASGRPLVQLLTMQPTELGFVEVQAIIHDSNGQPVTYFSFSFLGQGNHCKAYKGYFDGEEAAFKIFNEEAAEDMENECDVLHQLQAAQARSRDQTTPSCCIVTSVGKKFETRPKACELQLLLGVLKAAHKAGFVHRDPLPRNYLRVPGGTVLFNDWGSAENIRKGNPVMPVGWPAEQAEEMIPQTAVDCSACIVCGRLCSNHRQQPVVPQFRHDLEMFAKSIFLKLVYIASKAEQSFGIWSDHPDALAWQPVLAAARELPDFQAHQHDPEIFVEGYEAIYKKFEETLLQHYKS</sequence>
<reference evidence="1 2" key="1">
    <citation type="journal article" date="2008" name="Nature">
        <title>The genome of the choanoflagellate Monosiga brevicollis and the origin of metazoans.</title>
        <authorList>
            <consortium name="JGI Sequencing"/>
            <person name="King N."/>
            <person name="Westbrook M.J."/>
            <person name="Young S.L."/>
            <person name="Kuo A."/>
            <person name="Abedin M."/>
            <person name="Chapman J."/>
            <person name="Fairclough S."/>
            <person name="Hellsten U."/>
            <person name="Isogai Y."/>
            <person name="Letunic I."/>
            <person name="Marr M."/>
            <person name="Pincus D."/>
            <person name="Putnam N."/>
            <person name="Rokas A."/>
            <person name="Wright K.J."/>
            <person name="Zuzow R."/>
            <person name="Dirks W."/>
            <person name="Good M."/>
            <person name="Goodstein D."/>
            <person name="Lemons D."/>
            <person name="Li W."/>
            <person name="Lyons J.B."/>
            <person name="Morris A."/>
            <person name="Nichols S."/>
            <person name="Richter D.J."/>
            <person name="Salamov A."/>
            <person name="Bork P."/>
            <person name="Lim W.A."/>
            <person name="Manning G."/>
            <person name="Miller W.T."/>
            <person name="McGinnis W."/>
            <person name="Shapiro H."/>
            <person name="Tjian R."/>
            <person name="Grigoriev I.V."/>
            <person name="Rokhsar D."/>
        </authorList>
    </citation>
    <scope>NUCLEOTIDE SEQUENCE [LARGE SCALE GENOMIC DNA]</scope>
    <source>
        <strain evidence="2">MX1 / ATCC 50154</strain>
    </source>
</reference>
<evidence type="ECO:0000313" key="2">
    <source>
        <dbReference type="Proteomes" id="UP000001357"/>
    </source>
</evidence>
<evidence type="ECO:0000313" key="1">
    <source>
        <dbReference type="EMBL" id="EDQ89270.1"/>
    </source>
</evidence>
<dbReference type="EMBL" id="CH991551">
    <property type="protein sequence ID" value="EDQ89270.1"/>
    <property type="molecule type" value="Genomic_DNA"/>
</dbReference>
<dbReference type="InterPro" id="IPR011009">
    <property type="entry name" value="Kinase-like_dom_sf"/>
</dbReference>
<dbReference type="InParanoid" id="A9UZP8"/>
<dbReference type="AlphaFoldDB" id="A9UZP8"/>
<name>A9UZP8_MONBE</name>
<proteinExistence type="predicted"/>
<dbReference type="SUPFAM" id="SSF56112">
    <property type="entry name" value="Protein kinase-like (PK-like)"/>
    <property type="match status" value="1"/>
</dbReference>
<protein>
    <recommendedName>
        <fullName evidence="3">Protein kinase domain-containing protein</fullName>
    </recommendedName>
</protein>
<accession>A9UZP8</accession>
<organism evidence="1 2">
    <name type="scientific">Monosiga brevicollis</name>
    <name type="common">Choanoflagellate</name>
    <dbReference type="NCBI Taxonomy" id="81824"/>
    <lineage>
        <taxon>Eukaryota</taxon>
        <taxon>Choanoflagellata</taxon>
        <taxon>Craspedida</taxon>
        <taxon>Salpingoecidae</taxon>
        <taxon>Monosiga</taxon>
    </lineage>
</organism>